<dbReference type="Proteomes" id="UP000499080">
    <property type="component" value="Unassembled WGS sequence"/>
</dbReference>
<dbReference type="EMBL" id="BGPR01037631">
    <property type="protein sequence ID" value="GBO13279.1"/>
    <property type="molecule type" value="Genomic_DNA"/>
</dbReference>
<organism evidence="2 3">
    <name type="scientific">Araneus ventricosus</name>
    <name type="common">Orbweaver spider</name>
    <name type="synonym">Epeira ventricosa</name>
    <dbReference type="NCBI Taxonomy" id="182803"/>
    <lineage>
        <taxon>Eukaryota</taxon>
        <taxon>Metazoa</taxon>
        <taxon>Ecdysozoa</taxon>
        <taxon>Arthropoda</taxon>
        <taxon>Chelicerata</taxon>
        <taxon>Arachnida</taxon>
        <taxon>Araneae</taxon>
        <taxon>Araneomorphae</taxon>
        <taxon>Entelegynae</taxon>
        <taxon>Araneoidea</taxon>
        <taxon>Araneidae</taxon>
        <taxon>Araneus</taxon>
    </lineage>
</organism>
<dbReference type="EMBL" id="BGPR01037635">
    <property type="protein sequence ID" value="GBO13288.1"/>
    <property type="molecule type" value="Genomic_DNA"/>
</dbReference>
<dbReference type="AlphaFoldDB" id="A0A4Y2UK84"/>
<sequence length="91" mass="10455">MMSSDGFLLNVVSREQVYSQRVLEISLPHRFLSQNDRKCMERDRRSLTSAWKKIRPVSFECDIKESDTVSVEPIVNEIVSWLWGHGTGGGK</sequence>
<evidence type="ECO:0000313" key="2">
    <source>
        <dbReference type="EMBL" id="GBO13288.1"/>
    </source>
</evidence>
<proteinExistence type="predicted"/>
<evidence type="ECO:0000313" key="3">
    <source>
        <dbReference type="Proteomes" id="UP000499080"/>
    </source>
</evidence>
<evidence type="ECO:0000313" key="1">
    <source>
        <dbReference type="EMBL" id="GBO13279.1"/>
    </source>
</evidence>
<protein>
    <submittedName>
        <fullName evidence="2">Uncharacterized protein</fullName>
    </submittedName>
</protein>
<comment type="caution">
    <text evidence="2">The sequence shown here is derived from an EMBL/GenBank/DDBJ whole genome shotgun (WGS) entry which is preliminary data.</text>
</comment>
<reference evidence="2 3" key="1">
    <citation type="journal article" date="2019" name="Sci. Rep.">
        <title>Orb-weaving spider Araneus ventricosus genome elucidates the spidroin gene catalogue.</title>
        <authorList>
            <person name="Kono N."/>
            <person name="Nakamura H."/>
            <person name="Ohtoshi R."/>
            <person name="Moran D.A.P."/>
            <person name="Shinohara A."/>
            <person name="Yoshida Y."/>
            <person name="Fujiwara M."/>
            <person name="Mori M."/>
            <person name="Tomita M."/>
            <person name="Arakawa K."/>
        </authorList>
    </citation>
    <scope>NUCLEOTIDE SEQUENCE [LARGE SCALE GENOMIC DNA]</scope>
</reference>
<accession>A0A4Y2UK84</accession>
<gene>
    <name evidence="2" type="ORF">AVEN_111419_1</name>
    <name evidence="1" type="ORF">AVEN_191278_1</name>
</gene>
<name>A0A4Y2UK84_ARAVE</name>
<keyword evidence="3" id="KW-1185">Reference proteome</keyword>